<dbReference type="AlphaFoldDB" id="A0A5C3FWG4"/>
<reference evidence="2" key="1">
    <citation type="submission" date="2018-03" db="EMBL/GenBank/DDBJ databases">
        <authorList>
            <person name="Guldener U."/>
        </authorList>
    </citation>
    <scope>NUCLEOTIDE SEQUENCE [LARGE SCALE GENOMIC DNA]</scope>
    <source>
        <strain evidence="2">ATCC34888</strain>
    </source>
</reference>
<protein>
    <submittedName>
        <fullName evidence="2">Uncharacterized protein</fullName>
    </submittedName>
</protein>
<accession>A0A5C3FWG4</accession>
<comment type="caution">
    <text evidence="2">The sequence shown here is derived from an EMBL/GenBank/DDBJ whole genome shotgun (WGS) entry which is preliminary data.</text>
</comment>
<dbReference type="EMBL" id="OOIQ01000020">
    <property type="protein sequence ID" value="SPO48758.1"/>
    <property type="molecule type" value="Genomic_DNA"/>
</dbReference>
<evidence type="ECO:0000313" key="2">
    <source>
        <dbReference type="EMBL" id="SPO48758.1"/>
    </source>
</evidence>
<evidence type="ECO:0000313" key="3">
    <source>
        <dbReference type="Proteomes" id="UP000325008"/>
    </source>
</evidence>
<feature type="compositionally biased region" description="Polar residues" evidence="1">
    <location>
        <begin position="82"/>
        <end position="91"/>
    </location>
</feature>
<organism evidence="2 3">
    <name type="scientific">Pseudozyma antarctica</name>
    <name type="common">Yeast</name>
    <name type="synonym">Candida antarctica</name>
    <dbReference type="NCBI Taxonomy" id="84753"/>
    <lineage>
        <taxon>Eukaryota</taxon>
        <taxon>Fungi</taxon>
        <taxon>Dikarya</taxon>
        <taxon>Basidiomycota</taxon>
        <taxon>Ustilaginomycotina</taxon>
        <taxon>Ustilaginomycetes</taxon>
        <taxon>Ustilaginales</taxon>
        <taxon>Ustilaginaceae</taxon>
        <taxon>Moesziomyces</taxon>
    </lineage>
</organism>
<sequence>MQDLARCGSEHSDAIRTSATTQPFDRCRATACVPTRTRPTLSCKRATSRLAEFLGPSMQSPSSPRCPTRESVPTGSREHTTLSHQSMQQSEQRLCEKGLHAAVTHKRSEQARLTL</sequence>
<feature type="region of interest" description="Disordered" evidence="1">
    <location>
        <begin position="54"/>
        <end position="91"/>
    </location>
</feature>
<evidence type="ECO:0000256" key="1">
    <source>
        <dbReference type="SAM" id="MobiDB-lite"/>
    </source>
</evidence>
<gene>
    <name evidence="2" type="ORF">PSANT_06449</name>
</gene>
<name>A0A5C3FWG4_PSEA2</name>
<dbReference type="Proteomes" id="UP000325008">
    <property type="component" value="Unassembled WGS sequence"/>
</dbReference>
<proteinExistence type="predicted"/>
<keyword evidence="3" id="KW-1185">Reference proteome</keyword>